<dbReference type="Gene3D" id="3.90.1170.50">
    <property type="entry name" value="Aldehyde oxidase/xanthine dehydrogenase, a/b hammerhead"/>
    <property type="match status" value="1"/>
</dbReference>
<dbReference type="OrthoDB" id="9759099at2"/>
<reference evidence="4 5" key="1">
    <citation type="submission" date="2016-11" db="EMBL/GenBank/DDBJ databases">
        <authorList>
            <person name="Jaros S."/>
            <person name="Januszkiewicz K."/>
            <person name="Wedrychowicz H."/>
        </authorList>
    </citation>
    <scope>NUCLEOTIDE SEQUENCE [LARGE SCALE GENOMIC DNA]</scope>
    <source>
        <strain evidence="4 5">DSM 27406</strain>
    </source>
</reference>
<dbReference type="InterPro" id="IPR000674">
    <property type="entry name" value="Ald_Oxase/Xan_DH_a/b"/>
</dbReference>
<dbReference type="GO" id="GO:0005506">
    <property type="term" value="F:iron ion binding"/>
    <property type="evidence" value="ECO:0007669"/>
    <property type="project" value="InterPro"/>
</dbReference>
<dbReference type="InterPro" id="IPR036856">
    <property type="entry name" value="Ald_Oxase/Xan_DH_a/b_sf"/>
</dbReference>
<dbReference type="Proteomes" id="UP000184420">
    <property type="component" value="Unassembled WGS sequence"/>
</dbReference>
<keyword evidence="5" id="KW-1185">Reference proteome</keyword>
<gene>
    <name evidence="4" type="ORF">SAMN05444266_110198</name>
</gene>
<keyword evidence="2" id="KW-0560">Oxidoreductase</keyword>
<proteinExistence type="predicted"/>
<dbReference type="Pfam" id="PF01315">
    <property type="entry name" value="Ald_Xan_dh_C"/>
    <property type="match status" value="1"/>
</dbReference>
<evidence type="ECO:0000313" key="4">
    <source>
        <dbReference type="EMBL" id="SHM74402.1"/>
    </source>
</evidence>
<dbReference type="InterPro" id="IPR008274">
    <property type="entry name" value="AldOxase/xan_DH_MoCoBD1"/>
</dbReference>
<dbReference type="Gene3D" id="3.30.365.10">
    <property type="entry name" value="Aldehyde oxidase/xanthine dehydrogenase, molybdopterin binding domain"/>
    <property type="match status" value="4"/>
</dbReference>
<dbReference type="SMART" id="SM01008">
    <property type="entry name" value="Ald_Xan_dh_C"/>
    <property type="match status" value="1"/>
</dbReference>
<keyword evidence="1" id="KW-0500">Molybdenum</keyword>
<feature type="domain" description="Aldehyde oxidase/xanthine dehydrogenase a/b hammerhead" evidence="3">
    <location>
        <begin position="25"/>
        <end position="137"/>
    </location>
</feature>
<dbReference type="SUPFAM" id="SSF54665">
    <property type="entry name" value="CO dehydrogenase molybdoprotein N-domain-like"/>
    <property type="match status" value="1"/>
</dbReference>
<dbReference type="InterPro" id="IPR016208">
    <property type="entry name" value="Ald_Oxase/xanthine_DH-like"/>
</dbReference>
<dbReference type="RefSeq" id="WP_073086419.1">
    <property type="nucleotide sequence ID" value="NZ_FRBL01000010.1"/>
</dbReference>
<evidence type="ECO:0000313" key="5">
    <source>
        <dbReference type="Proteomes" id="UP000184420"/>
    </source>
</evidence>
<dbReference type="EMBL" id="FRBL01000010">
    <property type="protein sequence ID" value="SHM74402.1"/>
    <property type="molecule type" value="Genomic_DNA"/>
</dbReference>
<name>A0A1M7LAG9_9BACT</name>
<dbReference type="PANTHER" id="PTHR11908:SF132">
    <property type="entry name" value="ALDEHYDE OXIDASE 1-RELATED"/>
    <property type="match status" value="1"/>
</dbReference>
<dbReference type="Pfam" id="PF02738">
    <property type="entry name" value="MoCoBD_1"/>
    <property type="match status" value="1"/>
</dbReference>
<dbReference type="SUPFAM" id="SSF56003">
    <property type="entry name" value="Molybdenum cofactor-binding domain"/>
    <property type="match status" value="1"/>
</dbReference>
<dbReference type="Pfam" id="PF20256">
    <property type="entry name" value="MoCoBD_2"/>
    <property type="match status" value="1"/>
</dbReference>
<evidence type="ECO:0000256" key="1">
    <source>
        <dbReference type="ARBA" id="ARBA00022505"/>
    </source>
</evidence>
<dbReference type="InterPro" id="IPR037165">
    <property type="entry name" value="AldOxase/xan_DH_Mopterin-bd_sf"/>
</dbReference>
<accession>A0A1M7LAG9</accession>
<dbReference type="STRING" id="1419482.SAMN05444266_110198"/>
<evidence type="ECO:0000256" key="2">
    <source>
        <dbReference type="ARBA" id="ARBA00023002"/>
    </source>
</evidence>
<dbReference type="GO" id="GO:0016491">
    <property type="term" value="F:oxidoreductase activity"/>
    <property type="evidence" value="ECO:0007669"/>
    <property type="project" value="UniProtKB-KW"/>
</dbReference>
<dbReference type="InterPro" id="IPR046867">
    <property type="entry name" value="AldOxase/xan_DH_MoCoBD2"/>
</dbReference>
<sequence>MGLFNTKNKAAGKPDGRVEGIAKVTGAGKYAAEYKVDNMCHAVFAGSTIAAGTIKSIYLDNAKQVEGVLDIITHLNKPAVPGFASETKLKETRFGLPLFHTDKVYFRNQPVAMVVADTLENATYAASLIEFTYQEDTPTVDFKKAHPSVPLKMQGKERGSLDAWSNAPQVVDQQYDIAAEVHNPMEMHATIAHWTADDKLVLYDKTQGVVNVQRTIAKIFEIPQENIEVFSEFVGGGFGSGLRVWTNGVGAVMAAKAVKRPVKLMLTRSQMFSLTGYRPAAWQRVKLGADNDGKFLGIHHQGKNGTSVFEPFQEGITSITRMVYNFDNLKAEQSIVPLNLGTPTWMRGPGDCTGAFAVECAIDELSYQLNMDPVALRLKNFAITHDPENKKPYSSNFIDECITKGAEMIDWKQRKQQPGALTEGDWKIGYGVAVGMWGAGRGNASAGITMEKDGTMTVKTAMTDIGTGTGTAMQNMTHTFTGMPKDKIKIALGHSTLPTAGSQGGSTGLSSISGAVSAVCDALKKQLADYAAAINPAYKDAKPADVLLSATGVSLKTDKNEFVSLADIWQKNNLTDISVKASSGPGAERQQYAFCCSTAHFVKVRVNTKTGKVKVERAICVADGGTIVNEKPAANQISGAIVGGIGMALMEEIHADEKLGNLVGNDLAGYHFAVNADAPIIEVAFINKPDPYVNPSGAKGLGEVGIIGCAPAIANAIYNATGKRLRDLPITPDKVLV</sequence>
<evidence type="ECO:0000259" key="3">
    <source>
        <dbReference type="SMART" id="SM01008"/>
    </source>
</evidence>
<dbReference type="PANTHER" id="PTHR11908">
    <property type="entry name" value="XANTHINE DEHYDROGENASE"/>
    <property type="match status" value="1"/>
</dbReference>
<dbReference type="AlphaFoldDB" id="A0A1M7LAG9"/>
<organism evidence="4 5">
    <name type="scientific">Chitinophaga jiangningensis</name>
    <dbReference type="NCBI Taxonomy" id="1419482"/>
    <lineage>
        <taxon>Bacteria</taxon>
        <taxon>Pseudomonadati</taxon>
        <taxon>Bacteroidota</taxon>
        <taxon>Chitinophagia</taxon>
        <taxon>Chitinophagales</taxon>
        <taxon>Chitinophagaceae</taxon>
        <taxon>Chitinophaga</taxon>
    </lineage>
</organism>
<protein>
    <submittedName>
        <fullName evidence="4">Xanthine dehydrogenase YagR molybdenum-binding subunit</fullName>
    </submittedName>
</protein>